<accession>A0ABQ7GK62</accession>
<organism evidence="1 2">
    <name type="scientific">Dunaliella salina</name>
    <name type="common">Green alga</name>
    <name type="synonym">Protococcus salinus</name>
    <dbReference type="NCBI Taxonomy" id="3046"/>
    <lineage>
        <taxon>Eukaryota</taxon>
        <taxon>Viridiplantae</taxon>
        <taxon>Chlorophyta</taxon>
        <taxon>core chlorophytes</taxon>
        <taxon>Chlorophyceae</taxon>
        <taxon>CS clade</taxon>
        <taxon>Chlamydomonadales</taxon>
        <taxon>Dunaliellaceae</taxon>
        <taxon>Dunaliella</taxon>
    </lineage>
</organism>
<evidence type="ECO:0000313" key="1">
    <source>
        <dbReference type="EMBL" id="KAF5835006.1"/>
    </source>
</evidence>
<comment type="caution">
    <text evidence="1">The sequence shown here is derived from an EMBL/GenBank/DDBJ whole genome shotgun (WGS) entry which is preliminary data.</text>
</comment>
<name>A0ABQ7GK62_DUNSA</name>
<keyword evidence="2" id="KW-1185">Reference proteome</keyword>
<evidence type="ECO:0008006" key="3">
    <source>
        <dbReference type="Google" id="ProtNLM"/>
    </source>
</evidence>
<sequence length="411" mass="44003">MNCCAHKSWHSHCAGAPASKVLGLLGSTKSIPFHPGTNAPKSLAGATLVKKIRHIMCAAEQVHEGQGELDAAGEADTWAAYHTPTGYERKAGVGGSSSRLPARKRRRRRMLRVLPSTDASALTRLLTVEIHKTEEVVVQAVGVQGSCVALCAISQARSASHTLSFDLAMKPLMLVGDPPPNVRHGPGNAGKKTSRQRAAGRLSDRFLFFLHRVPLQAGVLAAVGQQQQQQQQQQQPLVAEAGSEKHAFPLSAMLARALFSKRSQGPGRAARKGFPRDAGGWDGSGAGVVAADGNALLRALQGICLARGRVWKRGTELPRDAGLDLLVFVEAPHEPLVADDGKQKGTRHIKQAPVAMTAVNERAYEGVHFLAFLCGKWDWDVRMKGCGGLDFDLTEEGYIAPAAEDELIMPL</sequence>
<protein>
    <recommendedName>
        <fullName evidence="3">Encoded protein</fullName>
    </recommendedName>
</protein>
<gene>
    <name evidence="1" type="ORF">DUNSADRAFT_8063</name>
</gene>
<dbReference type="Proteomes" id="UP000815325">
    <property type="component" value="Unassembled WGS sequence"/>
</dbReference>
<proteinExistence type="predicted"/>
<reference evidence="1" key="1">
    <citation type="submission" date="2017-08" db="EMBL/GenBank/DDBJ databases">
        <authorList>
            <person name="Polle J.E."/>
            <person name="Barry K."/>
            <person name="Cushman J."/>
            <person name="Schmutz J."/>
            <person name="Tran D."/>
            <person name="Hathwaick L.T."/>
            <person name="Yim W.C."/>
            <person name="Jenkins J."/>
            <person name="Mckie-Krisberg Z.M."/>
            <person name="Prochnik S."/>
            <person name="Lindquist E."/>
            <person name="Dockter R.B."/>
            <person name="Adam C."/>
            <person name="Molina H."/>
            <person name="Bunkerborg J."/>
            <person name="Jin E."/>
            <person name="Buchheim M."/>
            <person name="Magnuson J."/>
        </authorList>
    </citation>
    <scope>NUCLEOTIDE SEQUENCE</scope>
    <source>
        <strain evidence="1">CCAP 19/18</strain>
    </source>
</reference>
<evidence type="ECO:0000313" key="2">
    <source>
        <dbReference type="Proteomes" id="UP000815325"/>
    </source>
</evidence>
<dbReference type="EMBL" id="MU069727">
    <property type="protein sequence ID" value="KAF5835006.1"/>
    <property type="molecule type" value="Genomic_DNA"/>
</dbReference>